<feature type="signal peptide" evidence="2">
    <location>
        <begin position="1"/>
        <end position="17"/>
    </location>
</feature>
<proteinExistence type="predicted"/>
<dbReference type="EMBL" id="JAVHJM010000003">
    <property type="protein sequence ID" value="KAK6517011.1"/>
    <property type="molecule type" value="Genomic_DNA"/>
</dbReference>
<feature type="chain" id="PRO_5043000907" evidence="2">
    <location>
        <begin position="18"/>
        <end position="63"/>
    </location>
</feature>
<organism evidence="3 4">
    <name type="scientific">Arthrobotrys conoides</name>
    <dbReference type="NCBI Taxonomy" id="74498"/>
    <lineage>
        <taxon>Eukaryota</taxon>
        <taxon>Fungi</taxon>
        <taxon>Dikarya</taxon>
        <taxon>Ascomycota</taxon>
        <taxon>Pezizomycotina</taxon>
        <taxon>Orbiliomycetes</taxon>
        <taxon>Orbiliales</taxon>
        <taxon>Orbiliaceae</taxon>
        <taxon>Arthrobotrys</taxon>
    </lineage>
</organism>
<evidence type="ECO:0000256" key="2">
    <source>
        <dbReference type="SAM" id="SignalP"/>
    </source>
</evidence>
<gene>
    <name evidence="3" type="ORF">TWF506_006890</name>
</gene>
<name>A0AAN8NSI7_9PEZI</name>
<keyword evidence="4" id="KW-1185">Reference proteome</keyword>
<comment type="caution">
    <text evidence="3">The sequence shown here is derived from an EMBL/GenBank/DDBJ whole genome shotgun (WGS) entry which is preliminary data.</text>
</comment>
<protein>
    <submittedName>
        <fullName evidence="3">Uncharacterized protein</fullName>
    </submittedName>
</protein>
<reference evidence="3 4" key="1">
    <citation type="submission" date="2019-10" db="EMBL/GenBank/DDBJ databases">
        <authorList>
            <person name="Palmer J.M."/>
        </authorList>
    </citation>
    <scope>NUCLEOTIDE SEQUENCE [LARGE SCALE GENOMIC DNA]</scope>
    <source>
        <strain evidence="3 4">TWF506</strain>
    </source>
</reference>
<evidence type="ECO:0000313" key="3">
    <source>
        <dbReference type="EMBL" id="KAK6517011.1"/>
    </source>
</evidence>
<feature type="region of interest" description="Disordered" evidence="1">
    <location>
        <begin position="26"/>
        <end position="45"/>
    </location>
</feature>
<keyword evidence="2" id="KW-0732">Signal</keyword>
<accession>A0AAN8NSI7</accession>
<evidence type="ECO:0000313" key="4">
    <source>
        <dbReference type="Proteomes" id="UP001307849"/>
    </source>
</evidence>
<sequence>MRVSIICIAALSVSAHALPTLVDKLKDESNGEPASSTNDPSFSSHGFMDRILWDWSQRQLCLL</sequence>
<dbReference type="Proteomes" id="UP001307849">
    <property type="component" value="Unassembled WGS sequence"/>
</dbReference>
<feature type="compositionally biased region" description="Polar residues" evidence="1">
    <location>
        <begin position="32"/>
        <end position="44"/>
    </location>
</feature>
<dbReference type="AlphaFoldDB" id="A0AAN8NSI7"/>
<evidence type="ECO:0000256" key="1">
    <source>
        <dbReference type="SAM" id="MobiDB-lite"/>
    </source>
</evidence>